<name>A0A0K8J8E8_9FIRM</name>
<keyword evidence="3" id="KW-0812">Transmembrane</keyword>
<feature type="transmembrane region" description="Helical" evidence="3">
    <location>
        <begin position="291"/>
        <end position="310"/>
    </location>
</feature>
<dbReference type="GO" id="GO:0016020">
    <property type="term" value="C:membrane"/>
    <property type="evidence" value="ECO:0007669"/>
    <property type="project" value="InterPro"/>
</dbReference>
<feature type="transmembrane region" description="Helical" evidence="3">
    <location>
        <begin position="413"/>
        <end position="438"/>
    </location>
</feature>
<keyword evidence="2 3" id="KW-0472">Membrane</keyword>
<gene>
    <name evidence="4" type="ORF">SD1D_2394</name>
</gene>
<feature type="transmembrane region" description="Helical" evidence="3">
    <location>
        <begin position="386"/>
        <end position="406"/>
    </location>
</feature>
<evidence type="ECO:0000313" key="4">
    <source>
        <dbReference type="EMBL" id="CUH93906.1"/>
    </source>
</evidence>
<dbReference type="GO" id="GO:0009847">
    <property type="term" value="P:spore germination"/>
    <property type="evidence" value="ECO:0007669"/>
    <property type="project" value="InterPro"/>
</dbReference>
<keyword evidence="3" id="KW-1133">Transmembrane helix</keyword>
<dbReference type="InterPro" id="IPR050768">
    <property type="entry name" value="UPF0353/GerABKA_families"/>
</dbReference>
<evidence type="ECO:0000256" key="2">
    <source>
        <dbReference type="ARBA" id="ARBA00023136"/>
    </source>
</evidence>
<organism evidence="4 5">
    <name type="scientific">Herbinix luporum</name>
    <dbReference type="NCBI Taxonomy" id="1679721"/>
    <lineage>
        <taxon>Bacteria</taxon>
        <taxon>Bacillati</taxon>
        <taxon>Bacillota</taxon>
        <taxon>Clostridia</taxon>
        <taxon>Lachnospirales</taxon>
        <taxon>Lachnospiraceae</taxon>
        <taxon>Herbinix</taxon>
    </lineage>
</organism>
<dbReference type="PANTHER" id="PTHR22550">
    <property type="entry name" value="SPORE GERMINATION PROTEIN"/>
    <property type="match status" value="1"/>
</dbReference>
<dbReference type="KEGG" id="hsd:SD1D_2394"/>
<dbReference type="OrthoDB" id="9772630at2"/>
<keyword evidence="5" id="KW-1185">Reference proteome</keyword>
<sequence>MNRNPKLSSDINQNKSIIKNYLPIKKSFDLIGRELIIGQSIDAYLLFIDGFAKDDIMLWILDILQSLPENKISNDIIETLIKKRIGYIEVERFTDFEQMSTMVLSGALALIVDGVDEGILIDAREYPVRSPQEPELEKVSRGSRDGLVETIIFNTALIRRRLRDPNLIFEITSVGKRSKTDVVIAYLDDLVDKQLLKEVQDKINKIDVGALVMAEKTLEELLIKKHWYNPLPQVKFTERPDVVAAHLLEGHIAIIVDTSPSIMLLPVTMFHFTQHAEDYYQNIMVGTYYRWIRFLGMLSAFLLPPLWLLLVENKELLPNFLQFIGPKDEFTIPLTIQLLLLEFGLDILRISSIHTPSALNTSLGIIGGLILSDLAVKVGIFVPETVLYMAIAGIGTFATPSLEFALAIRIFRLFLLIMTGLIGIWGFVGALIIIFIIICSCRSFKYGKAYTWPLIPLKLKPLSHILFRMPIPKINHDSNKKNS</sequence>
<evidence type="ECO:0000256" key="3">
    <source>
        <dbReference type="SAM" id="Phobius"/>
    </source>
</evidence>
<dbReference type="Pfam" id="PF03323">
    <property type="entry name" value="GerA"/>
    <property type="match status" value="1"/>
</dbReference>
<dbReference type="AlphaFoldDB" id="A0A0K8J8E8"/>
<evidence type="ECO:0000256" key="1">
    <source>
        <dbReference type="ARBA" id="ARBA00005278"/>
    </source>
</evidence>
<dbReference type="EMBL" id="LN879430">
    <property type="protein sequence ID" value="CUH93906.1"/>
    <property type="molecule type" value="Genomic_DNA"/>
</dbReference>
<dbReference type="InterPro" id="IPR004995">
    <property type="entry name" value="Spore_Ger"/>
</dbReference>
<dbReference type="Proteomes" id="UP000196053">
    <property type="component" value="Chromosome I"/>
</dbReference>
<comment type="similarity">
    <text evidence="1">Belongs to the GerABKA family.</text>
</comment>
<evidence type="ECO:0000313" key="5">
    <source>
        <dbReference type="Proteomes" id="UP000196053"/>
    </source>
</evidence>
<accession>A0A0K8J8E8</accession>
<dbReference type="PANTHER" id="PTHR22550:SF9">
    <property type="entry name" value="STAGE V SPORULATION PROTEIN AF"/>
    <property type="match status" value="1"/>
</dbReference>
<dbReference type="PIRSF" id="PIRSF005690">
    <property type="entry name" value="GerBA"/>
    <property type="match status" value="1"/>
</dbReference>
<feature type="transmembrane region" description="Helical" evidence="3">
    <location>
        <begin position="360"/>
        <end position="380"/>
    </location>
</feature>
<proteinExistence type="inferred from homology"/>
<protein>
    <submittedName>
        <fullName evidence="4">Putative membrane protein</fullName>
    </submittedName>
</protein>
<dbReference type="RefSeq" id="WP_058259114.1">
    <property type="nucleotide sequence ID" value="NZ_JANWKB010000032.1"/>
</dbReference>
<reference evidence="5" key="1">
    <citation type="submission" date="2015-09" db="EMBL/GenBank/DDBJ databases">
        <authorList>
            <person name="Wibberg D."/>
        </authorList>
    </citation>
    <scope>NUCLEOTIDE SEQUENCE [LARGE SCALE GENOMIC DNA]</scope>
    <source>
        <strain evidence="5">SD1D</strain>
    </source>
</reference>